<gene>
    <name evidence="2" type="ORF">M438DRAFT_345514</name>
</gene>
<dbReference type="GO" id="GO:0016301">
    <property type="term" value="F:kinase activity"/>
    <property type="evidence" value="ECO:0007669"/>
    <property type="project" value="InterPro"/>
</dbReference>
<accession>A0A074XFT9</accession>
<dbReference type="SUPFAM" id="SSF52540">
    <property type="entry name" value="P-loop containing nucleoside triphosphate hydrolases"/>
    <property type="match status" value="1"/>
</dbReference>
<dbReference type="STRING" id="1043002.A0A074XFT9"/>
<dbReference type="GO" id="GO:0005524">
    <property type="term" value="F:ATP binding"/>
    <property type="evidence" value="ECO:0007669"/>
    <property type="project" value="InterPro"/>
</dbReference>
<name>A0A074XFT9_AURPU</name>
<dbReference type="GO" id="GO:0016787">
    <property type="term" value="F:hydrolase activity"/>
    <property type="evidence" value="ECO:0007669"/>
    <property type="project" value="UniProtKB-KW"/>
</dbReference>
<dbReference type="InterPro" id="IPR027417">
    <property type="entry name" value="P-loop_NTPase"/>
</dbReference>
<keyword evidence="2" id="KW-0378">Hydrolase</keyword>
<dbReference type="InterPro" id="IPR006083">
    <property type="entry name" value="PRK/URK"/>
</dbReference>
<dbReference type="Pfam" id="PF00485">
    <property type="entry name" value="PRK"/>
    <property type="match status" value="1"/>
</dbReference>
<dbReference type="GeneID" id="40747773"/>
<dbReference type="Gene3D" id="3.40.50.300">
    <property type="entry name" value="P-loop containing nucleotide triphosphate hydrolases"/>
    <property type="match status" value="1"/>
</dbReference>
<dbReference type="OrthoDB" id="6362633at2759"/>
<evidence type="ECO:0000313" key="2">
    <source>
        <dbReference type="EMBL" id="KEQ84375.1"/>
    </source>
</evidence>
<dbReference type="Proteomes" id="UP000030706">
    <property type="component" value="Unassembled WGS sequence"/>
</dbReference>
<dbReference type="AlphaFoldDB" id="A0A074XFT9"/>
<organism evidence="2 3">
    <name type="scientific">Aureobasidium pullulans EXF-150</name>
    <dbReference type="NCBI Taxonomy" id="1043002"/>
    <lineage>
        <taxon>Eukaryota</taxon>
        <taxon>Fungi</taxon>
        <taxon>Dikarya</taxon>
        <taxon>Ascomycota</taxon>
        <taxon>Pezizomycotina</taxon>
        <taxon>Dothideomycetes</taxon>
        <taxon>Dothideomycetidae</taxon>
        <taxon>Dothideales</taxon>
        <taxon>Saccotheciaceae</taxon>
        <taxon>Aureobasidium</taxon>
    </lineage>
</organism>
<dbReference type="EMBL" id="KL584982">
    <property type="protein sequence ID" value="KEQ84375.1"/>
    <property type="molecule type" value="Genomic_DNA"/>
</dbReference>
<sequence length="230" mass="25175">MGQSYHDLATRALACYQELPDPDASRKQDKRLLIAIGGPPGSGKGRIASKVAKLVNQSGVSCSVISIDGCSQASHNDTSSILPKSPGWTFKGAAAVDVVQQIQKQTTEANDIKSPFALHVEDVDSHALNVAGDASIVIFEGLYLLCEDLPWARISSMVNERWFVEIDPDVGRQRVIKRFLDTGFETDYEAACTRYDENDVFNAEFINRTSKARDVTIKSIDRRGSTGSSY</sequence>
<dbReference type="PANTHER" id="PTHR10285">
    <property type="entry name" value="URIDINE KINASE"/>
    <property type="match status" value="1"/>
</dbReference>
<keyword evidence="3" id="KW-1185">Reference proteome</keyword>
<dbReference type="RefSeq" id="XP_029760562.1">
    <property type="nucleotide sequence ID" value="XM_029905467.1"/>
</dbReference>
<protein>
    <submittedName>
        <fullName evidence="2">p-loop containing nucleoside triphosphate hydrolase protein</fullName>
    </submittedName>
</protein>
<dbReference type="HOGENOM" id="CLU_067202_1_1_1"/>
<reference evidence="2 3" key="1">
    <citation type="journal article" date="2014" name="BMC Genomics">
        <title>Genome sequencing of four Aureobasidium pullulans varieties: biotechnological potential, stress tolerance, and description of new species.</title>
        <authorList>
            <person name="Gostin Ar C."/>
            <person name="Ohm R.A."/>
            <person name="Kogej T."/>
            <person name="Sonjak S."/>
            <person name="Turk M."/>
            <person name="Zajc J."/>
            <person name="Zalar P."/>
            <person name="Grube M."/>
            <person name="Sun H."/>
            <person name="Han J."/>
            <person name="Sharma A."/>
            <person name="Chiniquy J."/>
            <person name="Ngan C.Y."/>
            <person name="Lipzen A."/>
            <person name="Barry K."/>
            <person name="Grigoriev I.V."/>
            <person name="Gunde-Cimerman N."/>
        </authorList>
    </citation>
    <scope>NUCLEOTIDE SEQUENCE [LARGE SCALE GENOMIC DNA]</scope>
    <source>
        <strain evidence="2 3">EXF-150</strain>
    </source>
</reference>
<proteinExistence type="predicted"/>
<feature type="domain" description="Phosphoribulokinase/uridine kinase" evidence="1">
    <location>
        <begin position="33"/>
        <end position="220"/>
    </location>
</feature>
<evidence type="ECO:0000259" key="1">
    <source>
        <dbReference type="Pfam" id="PF00485"/>
    </source>
</evidence>
<evidence type="ECO:0000313" key="3">
    <source>
        <dbReference type="Proteomes" id="UP000030706"/>
    </source>
</evidence>